<evidence type="ECO:0000313" key="4">
    <source>
        <dbReference type="Proteomes" id="UP001596147"/>
    </source>
</evidence>
<dbReference type="CDD" id="cd00093">
    <property type="entry name" value="HTH_XRE"/>
    <property type="match status" value="1"/>
</dbReference>
<dbReference type="SUPFAM" id="SSF47413">
    <property type="entry name" value="lambda repressor-like DNA-binding domains"/>
    <property type="match status" value="1"/>
</dbReference>
<evidence type="ECO:0000259" key="2">
    <source>
        <dbReference type="PROSITE" id="PS50943"/>
    </source>
</evidence>
<feature type="domain" description="HTH cro/C1-type" evidence="2">
    <location>
        <begin position="7"/>
        <end position="61"/>
    </location>
</feature>
<keyword evidence="4" id="KW-1185">Reference proteome</keyword>
<dbReference type="RefSeq" id="WP_186324781.1">
    <property type="nucleotide sequence ID" value="NZ_JBHSMC010000015.1"/>
</dbReference>
<proteinExistence type="predicted"/>
<dbReference type="PROSITE" id="PS50943">
    <property type="entry name" value="HTH_CROC1"/>
    <property type="match status" value="1"/>
</dbReference>
<dbReference type="EMBL" id="JBHSMC010000015">
    <property type="protein sequence ID" value="MFC5465562.1"/>
    <property type="molecule type" value="Genomic_DNA"/>
</dbReference>
<evidence type="ECO:0000256" key="1">
    <source>
        <dbReference type="ARBA" id="ARBA00023125"/>
    </source>
</evidence>
<dbReference type="SMART" id="SM00530">
    <property type="entry name" value="HTH_XRE"/>
    <property type="match status" value="1"/>
</dbReference>
<sequence>MDIGSRIRNLRIAKDWKVSELAKKAYISQSYLSDIEKGRTAPSLDKLSSICEALGISLSEFFGEVPALSKEVIRLVENAQKLSEKEINHLSNFLEAMIERNHNKE</sequence>
<dbReference type="InterPro" id="IPR050807">
    <property type="entry name" value="TransReg_Diox_bact_type"/>
</dbReference>
<dbReference type="Gene3D" id="1.10.260.40">
    <property type="entry name" value="lambda repressor-like DNA-binding domains"/>
    <property type="match status" value="1"/>
</dbReference>
<comment type="caution">
    <text evidence="3">The sequence shown here is derived from an EMBL/GenBank/DDBJ whole genome shotgun (WGS) entry which is preliminary data.</text>
</comment>
<keyword evidence="1" id="KW-0238">DNA-binding</keyword>
<reference evidence="4" key="1">
    <citation type="journal article" date="2019" name="Int. J. Syst. Evol. Microbiol.">
        <title>The Global Catalogue of Microorganisms (GCM) 10K type strain sequencing project: providing services to taxonomists for standard genome sequencing and annotation.</title>
        <authorList>
            <consortium name="The Broad Institute Genomics Platform"/>
            <consortium name="The Broad Institute Genome Sequencing Center for Infectious Disease"/>
            <person name="Wu L."/>
            <person name="Ma J."/>
        </authorList>
    </citation>
    <scope>NUCLEOTIDE SEQUENCE [LARGE SCALE GENOMIC DNA]</scope>
    <source>
        <strain evidence="4">CGMCC 1.12237</strain>
    </source>
</reference>
<protein>
    <submittedName>
        <fullName evidence="3">Helix-turn-helix domain-containing protein</fullName>
    </submittedName>
</protein>
<gene>
    <name evidence="3" type="ORF">ACFPM4_12495</name>
</gene>
<dbReference type="Proteomes" id="UP001596147">
    <property type="component" value="Unassembled WGS sequence"/>
</dbReference>
<accession>A0ABW0LKY9</accession>
<dbReference type="Pfam" id="PF01381">
    <property type="entry name" value="HTH_3"/>
    <property type="match status" value="1"/>
</dbReference>
<dbReference type="InterPro" id="IPR001387">
    <property type="entry name" value="Cro/C1-type_HTH"/>
</dbReference>
<name>A0ABW0LKY9_9BACI</name>
<organism evidence="3 4">
    <name type="scientific">Lederbergia graminis</name>
    <dbReference type="NCBI Taxonomy" id="735518"/>
    <lineage>
        <taxon>Bacteria</taxon>
        <taxon>Bacillati</taxon>
        <taxon>Bacillota</taxon>
        <taxon>Bacilli</taxon>
        <taxon>Bacillales</taxon>
        <taxon>Bacillaceae</taxon>
        <taxon>Lederbergia</taxon>
    </lineage>
</organism>
<dbReference type="PANTHER" id="PTHR46797">
    <property type="entry name" value="HTH-TYPE TRANSCRIPTIONAL REGULATOR"/>
    <property type="match status" value="1"/>
</dbReference>
<evidence type="ECO:0000313" key="3">
    <source>
        <dbReference type="EMBL" id="MFC5465562.1"/>
    </source>
</evidence>
<dbReference type="InterPro" id="IPR010982">
    <property type="entry name" value="Lambda_DNA-bd_dom_sf"/>
</dbReference>
<dbReference type="PANTHER" id="PTHR46797:SF1">
    <property type="entry name" value="METHYLPHOSPHONATE SYNTHASE"/>
    <property type="match status" value="1"/>
</dbReference>